<evidence type="ECO:0000256" key="2">
    <source>
        <dbReference type="SAM" id="MobiDB-lite"/>
    </source>
</evidence>
<feature type="domain" description="Golgi associated RAB2 interactor protein-like Rab2B-binding" evidence="3">
    <location>
        <begin position="118"/>
        <end position="180"/>
    </location>
</feature>
<name>A0A8B9Q0C0_APTOW</name>
<dbReference type="InterPro" id="IPR022168">
    <property type="entry name" value="GARIL-like_Rab2B-bd"/>
</dbReference>
<reference evidence="4" key="2">
    <citation type="submission" date="2025-09" db="UniProtKB">
        <authorList>
            <consortium name="Ensembl"/>
        </authorList>
    </citation>
    <scope>IDENTIFICATION</scope>
</reference>
<comment type="similarity">
    <text evidence="1">Belongs to the GARIN family.</text>
</comment>
<dbReference type="PANTHER" id="PTHR22574">
    <property type="match status" value="1"/>
</dbReference>
<sequence length="304" mass="32131">SLLATILPEATPGPRAGVRLGVEGGQLCRLLRSPDYNLFPCSAVFESNFLQVGGGESRASVTWTGSSVDIHNAATPVILGVTSSDPCLPLPNILVLVRGGSPPERPALTLSRQCHARRVLPLRLVQLSVPAGAGRLLRVRTATGKVHYLRLHPSHPDAVFTLWVRLAHILRHGLSFTAPDTSAGSSVAKPSMGPEGSASPPLGPILVLSKWQGEGGAALFWGKWCRTNDAAVANGVGRIWRNQPPPWPCSSGACSPQGPRWWPGGSVSMVTAHKAPRWRPGGLHLHGDSPQGPKMAARGAPSPW</sequence>
<evidence type="ECO:0000259" key="3">
    <source>
        <dbReference type="Pfam" id="PF12480"/>
    </source>
</evidence>
<dbReference type="Ensembl" id="ENSAOWT00000019740.1">
    <property type="protein sequence ID" value="ENSAOWP00000017401.1"/>
    <property type="gene ID" value="ENSAOWG00000011895.1"/>
</dbReference>
<proteinExistence type="inferred from homology"/>
<evidence type="ECO:0000313" key="4">
    <source>
        <dbReference type="Ensembl" id="ENSAOWP00000017401.1"/>
    </source>
</evidence>
<protein>
    <submittedName>
        <fullName evidence="4">Family with sequence similarity 71 member F1</fullName>
    </submittedName>
</protein>
<reference evidence="4" key="1">
    <citation type="submission" date="2025-08" db="UniProtKB">
        <authorList>
            <consortium name="Ensembl"/>
        </authorList>
    </citation>
    <scope>IDENTIFICATION</scope>
</reference>
<keyword evidence="5" id="KW-1185">Reference proteome</keyword>
<evidence type="ECO:0000313" key="5">
    <source>
        <dbReference type="Proteomes" id="UP000694424"/>
    </source>
</evidence>
<accession>A0A8B9Q0C0</accession>
<feature type="region of interest" description="Disordered" evidence="2">
    <location>
        <begin position="282"/>
        <end position="304"/>
    </location>
</feature>
<dbReference type="GO" id="GO:0005634">
    <property type="term" value="C:nucleus"/>
    <property type="evidence" value="ECO:0007669"/>
    <property type="project" value="TreeGrafter"/>
</dbReference>
<dbReference type="PANTHER" id="PTHR22574:SF10">
    <property type="entry name" value="GOLGI-ASSOCIATED RAB2 INTERACTOR PROTEIN 1A"/>
    <property type="match status" value="1"/>
</dbReference>
<dbReference type="Proteomes" id="UP000694424">
    <property type="component" value="Unplaced"/>
</dbReference>
<dbReference type="AlphaFoldDB" id="A0A8B9Q0C0"/>
<organism evidence="4 5">
    <name type="scientific">Apteryx owenii</name>
    <name type="common">Little spotted kiwi</name>
    <dbReference type="NCBI Taxonomy" id="8824"/>
    <lineage>
        <taxon>Eukaryota</taxon>
        <taxon>Metazoa</taxon>
        <taxon>Chordata</taxon>
        <taxon>Craniata</taxon>
        <taxon>Vertebrata</taxon>
        <taxon>Euteleostomi</taxon>
        <taxon>Archelosauria</taxon>
        <taxon>Archosauria</taxon>
        <taxon>Dinosauria</taxon>
        <taxon>Saurischia</taxon>
        <taxon>Theropoda</taxon>
        <taxon>Coelurosauria</taxon>
        <taxon>Aves</taxon>
        <taxon>Palaeognathae</taxon>
        <taxon>Apterygiformes</taxon>
        <taxon>Apterygidae</taxon>
        <taxon>Apteryx</taxon>
    </lineage>
</organism>
<evidence type="ECO:0000256" key="1">
    <source>
        <dbReference type="ARBA" id="ARBA00038379"/>
    </source>
</evidence>
<dbReference type="Pfam" id="PF12480">
    <property type="entry name" value="GARIL_Rab2_bd"/>
    <property type="match status" value="1"/>
</dbReference>